<proteinExistence type="predicted"/>
<organism evidence="2 3">
    <name type="scientific">Protopolystoma xenopodis</name>
    <dbReference type="NCBI Taxonomy" id="117903"/>
    <lineage>
        <taxon>Eukaryota</taxon>
        <taxon>Metazoa</taxon>
        <taxon>Spiralia</taxon>
        <taxon>Lophotrochozoa</taxon>
        <taxon>Platyhelminthes</taxon>
        <taxon>Monogenea</taxon>
        <taxon>Polyopisthocotylea</taxon>
        <taxon>Polystomatidea</taxon>
        <taxon>Polystomatidae</taxon>
        <taxon>Protopolystoma</taxon>
    </lineage>
</organism>
<feature type="compositionally biased region" description="Low complexity" evidence="1">
    <location>
        <begin position="463"/>
        <end position="499"/>
    </location>
</feature>
<feature type="compositionally biased region" description="Low complexity" evidence="1">
    <location>
        <begin position="315"/>
        <end position="327"/>
    </location>
</feature>
<dbReference type="EMBL" id="CAAALY010007452">
    <property type="protein sequence ID" value="VEL09866.1"/>
    <property type="molecule type" value="Genomic_DNA"/>
</dbReference>
<evidence type="ECO:0000313" key="2">
    <source>
        <dbReference type="EMBL" id="VEL09866.1"/>
    </source>
</evidence>
<feature type="compositionally biased region" description="Low complexity" evidence="1">
    <location>
        <begin position="8"/>
        <end position="21"/>
    </location>
</feature>
<accession>A0A3S4ZF41</accession>
<feature type="compositionally biased region" description="Polar residues" evidence="1">
    <location>
        <begin position="263"/>
        <end position="272"/>
    </location>
</feature>
<evidence type="ECO:0000256" key="1">
    <source>
        <dbReference type="SAM" id="MobiDB-lite"/>
    </source>
</evidence>
<dbReference type="AlphaFoldDB" id="A0A3S4ZF41"/>
<feature type="region of interest" description="Disordered" evidence="1">
    <location>
        <begin position="463"/>
        <end position="505"/>
    </location>
</feature>
<name>A0A3S4ZF41_9PLAT</name>
<gene>
    <name evidence="2" type="ORF">PXEA_LOCUS3306</name>
</gene>
<dbReference type="Proteomes" id="UP000784294">
    <property type="component" value="Unassembled WGS sequence"/>
</dbReference>
<feature type="compositionally biased region" description="Polar residues" evidence="1">
    <location>
        <begin position="328"/>
        <end position="344"/>
    </location>
</feature>
<feature type="region of interest" description="Disordered" evidence="1">
    <location>
        <begin position="200"/>
        <end position="222"/>
    </location>
</feature>
<comment type="caution">
    <text evidence="2">The sequence shown here is derived from an EMBL/GenBank/DDBJ whole genome shotgun (WGS) entry which is preliminary data.</text>
</comment>
<dbReference type="OrthoDB" id="6252399at2759"/>
<reference evidence="2" key="1">
    <citation type="submission" date="2018-11" db="EMBL/GenBank/DDBJ databases">
        <authorList>
            <consortium name="Pathogen Informatics"/>
        </authorList>
    </citation>
    <scope>NUCLEOTIDE SEQUENCE</scope>
</reference>
<evidence type="ECO:0000313" key="3">
    <source>
        <dbReference type="Proteomes" id="UP000784294"/>
    </source>
</evidence>
<protein>
    <submittedName>
        <fullName evidence="2">Uncharacterized protein</fullName>
    </submittedName>
</protein>
<feature type="region of interest" description="Disordered" evidence="1">
    <location>
        <begin position="1"/>
        <end position="27"/>
    </location>
</feature>
<sequence length="632" mass="63524">MSNMATNSTVSGGMTSGSGVSAPVTPGGSGRFTNGWMWPDVAQMDSLEAREVLDRILSESKSKTRRAKELAAAQAAAAAVVATVGGGANNNCVLPASSSPTSGHMGHFNAHQLPSHVLGQTSASSGGATSIGSNGSGSAGGGTLMELFDSGSAANSNSCHNSPFHRPYTVVSGGLATPNSGARMVLGAGGANGSSHMMNGSCASNGSSPMGPSQFNLSVTSAQRSSPSGYSGAAFSGAFDLVTSSDLFLASPSSPSASNGSSTLHLSSGDNPSGALSSGRASCLLNCFSRPIASIANAAGSVGATVGGTNGTSNGGANANNTSSGSSPHGTITSSGSMGTQSHSGFMRRHSDWLSPSGAGLDGLLQQSGLSRQHTQQQSLVLNNQVQSGIGGIFGPSTIETDLNLHSYTGNLNSQSTGLELIQALDKLCLAGGLESAPSSLSTTMPSVVSAITSGSLCQSGLGPSPHCSSSSSSLPDRGIPSPQSASLSSHSSFPLAHSQRPHQFAEVSEEAAEFLLRLNSQVTSEACELSAVTTTTATNNDVGELRFPPGFEDHHKPMSSLAKHQHHHLSTSGYSDSGFAWGNESGFGGFGGAQESSLNAHDKPSCDPTGDLFQVRQAYHCSISTVSCNSL</sequence>
<feature type="compositionally biased region" description="Low complexity" evidence="1">
    <location>
        <begin position="250"/>
        <end position="262"/>
    </location>
</feature>
<feature type="region of interest" description="Disordered" evidence="1">
    <location>
        <begin position="250"/>
        <end position="272"/>
    </location>
</feature>
<feature type="region of interest" description="Disordered" evidence="1">
    <location>
        <begin position="313"/>
        <end position="352"/>
    </location>
</feature>
<keyword evidence="3" id="KW-1185">Reference proteome</keyword>